<protein>
    <submittedName>
        <fullName evidence="1">Rubredoxin</fullName>
    </submittedName>
</protein>
<proteinExistence type="predicted"/>
<dbReference type="Proteomes" id="UP000741863">
    <property type="component" value="Unassembled WGS sequence"/>
</dbReference>
<reference evidence="1 2" key="1">
    <citation type="submission" date="2021-01" db="EMBL/GenBank/DDBJ databases">
        <title>Genomic Encyclopedia of Type Strains, Phase IV (KMG-IV): sequencing the most valuable type-strain genomes for metagenomic binning, comparative biology and taxonomic classification.</title>
        <authorList>
            <person name="Goeker M."/>
        </authorList>
    </citation>
    <scope>NUCLEOTIDE SEQUENCE [LARGE SCALE GENOMIC DNA]</scope>
    <source>
        <strain evidence="1 2">DSM 25540</strain>
    </source>
</reference>
<evidence type="ECO:0000313" key="1">
    <source>
        <dbReference type="EMBL" id="MBM7634200.1"/>
    </source>
</evidence>
<comment type="caution">
    <text evidence="1">The sequence shown here is derived from an EMBL/GenBank/DDBJ whole genome shotgun (WGS) entry which is preliminary data.</text>
</comment>
<sequence length="225" mass="26606">MQPDIMTIVSEYNLEINPRTANKIQVEAKCPFCHGDANKRRKYKFSINAEMHVFRCWLCNASGYVYDLEAHLSNKPYEEVRKKYTKRKLRKAEKLSPKQLEKIEKRHLKVDYEAFKQQFTQIEKEWDDYCLGQKRLLLSKILLGHVLNLDMMSAIYAQVESSEVPNLYSEVIHEYLHIEITKKSWAIEARASVKSLLQDYQSENEHTLVAVLLIRHYKQVGRLQQ</sequence>
<accession>A0ABS2PFL7</accession>
<keyword evidence="2" id="KW-1185">Reference proteome</keyword>
<dbReference type="RefSeq" id="WP_204698981.1">
    <property type="nucleotide sequence ID" value="NZ_JAFBEC010000010.1"/>
</dbReference>
<dbReference type="SUPFAM" id="SSF57783">
    <property type="entry name" value="Zinc beta-ribbon"/>
    <property type="match status" value="1"/>
</dbReference>
<name>A0ABS2PFL7_9BACL</name>
<organism evidence="1 2">
    <name type="scientific">Geomicrobium sediminis</name>
    <dbReference type="NCBI Taxonomy" id="1347788"/>
    <lineage>
        <taxon>Bacteria</taxon>
        <taxon>Bacillati</taxon>
        <taxon>Bacillota</taxon>
        <taxon>Bacilli</taxon>
        <taxon>Bacillales</taxon>
        <taxon>Geomicrobium</taxon>
    </lineage>
</organism>
<dbReference type="EMBL" id="JAFBEC010000010">
    <property type="protein sequence ID" value="MBM7634200.1"/>
    <property type="molecule type" value="Genomic_DNA"/>
</dbReference>
<dbReference type="InterPro" id="IPR036977">
    <property type="entry name" value="DNA_primase_Znf_CHC2"/>
</dbReference>
<dbReference type="Gene3D" id="3.90.580.10">
    <property type="entry name" value="Zinc finger, CHC2-type domain"/>
    <property type="match status" value="1"/>
</dbReference>
<evidence type="ECO:0000313" key="2">
    <source>
        <dbReference type="Proteomes" id="UP000741863"/>
    </source>
</evidence>
<gene>
    <name evidence="1" type="ORF">JOD17_003302</name>
</gene>